<dbReference type="InterPro" id="IPR007312">
    <property type="entry name" value="Phosphoesterase"/>
</dbReference>
<sequence>MVVLILKVQHHDQTDRKQKETVKSAQNIPKPKHIVIVVGENHPYNQIIGASDAPYINELAKKGVLFTNSHGIAHPSQPNYLALFSGDTQGITDDSCPHTFSSNNLAVALQKKGNSFAGYSEDLPSVGFAGCQSHSYHRKHSPWVNFSNVPSSSNLPFSSFPKNYSQLPTVSFVIPNLMHDMHDGTVKQADTWLKKNLDSYIQWAFSNDSLFILTWDEDNFKKPNQIPTIFVGPMLKPGKYPSYMDHYSVLRTIEDMYGIAPVGKTASTSAIKGIWK</sequence>
<keyword evidence="3" id="KW-1185">Reference proteome</keyword>
<name>A0A0Q3X0K9_9BACI</name>
<reference evidence="2 3" key="1">
    <citation type="submission" date="2015-09" db="EMBL/GenBank/DDBJ databases">
        <title>Genome sequencing project for genomic taxonomy and phylogenomics of Bacillus-like bacteria.</title>
        <authorList>
            <person name="Liu B."/>
            <person name="Wang J."/>
            <person name="Zhu Y."/>
            <person name="Liu G."/>
            <person name="Chen Q."/>
            <person name="Chen Z."/>
            <person name="Lan J."/>
            <person name="Che J."/>
            <person name="Ge C."/>
            <person name="Shi H."/>
            <person name="Pan Z."/>
            <person name="Liu X."/>
        </authorList>
    </citation>
    <scope>NUCLEOTIDE SEQUENCE [LARGE SCALE GENOMIC DNA]</scope>
    <source>
        <strain evidence="2 3">LMG 18435</strain>
    </source>
</reference>
<dbReference type="InterPro" id="IPR017850">
    <property type="entry name" value="Alkaline_phosphatase_core_sf"/>
</dbReference>
<evidence type="ECO:0000256" key="1">
    <source>
        <dbReference type="ARBA" id="ARBA00022801"/>
    </source>
</evidence>
<evidence type="ECO:0000313" key="3">
    <source>
        <dbReference type="Proteomes" id="UP000051888"/>
    </source>
</evidence>
<dbReference type="Pfam" id="PF04185">
    <property type="entry name" value="Phosphoesterase"/>
    <property type="match status" value="1"/>
</dbReference>
<dbReference type="Proteomes" id="UP000051888">
    <property type="component" value="Unassembled WGS sequence"/>
</dbReference>
<proteinExistence type="predicted"/>
<keyword evidence="1" id="KW-0378">Hydrolase</keyword>
<dbReference type="STRING" id="157838.AN964_05650"/>
<protein>
    <submittedName>
        <fullName evidence="2">Acid phosphatase</fullName>
    </submittedName>
</protein>
<dbReference type="PATRIC" id="fig|157838.3.peg.1257"/>
<evidence type="ECO:0000313" key="2">
    <source>
        <dbReference type="EMBL" id="KQL55383.1"/>
    </source>
</evidence>
<accession>A0A0Q3X0K9</accession>
<comment type="caution">
    <text evidence="2">The sequence shown here is derived from an EMBL/GenBank/DDBJ whole genome shotgun (WGS) entry which is preliminary data.</text>
</comment>
<organism evidence="2 3">
    <name type="scientific">Heyndrickxia shackletonii</name>
    <dbReference type="NCBI Taxonomy" id="157838"/>
    <lineage>
        <taxon>Bacteria</taxon>
        <taxon>Bacillati</taxon>
        <taxon>Bacillota</taxon>
        <taxon>Bacilli</taxon>
        <taxon>Bacillales</taxon>
        <taxon>Bacillaceae</taxon>
        <taxon>Heyndrickxia</taxon>
    </lineage>
</organism>
<dbReference type="GO" id="GO:0042578">
    <property type="term" value="F:phosphoric ester hydrolase activity"/>
    <property type="evidence" value="ECO:0007669"/>
    <property type="project" value="UniProtKB-ARBA"/>
</dbReference>
<gene>
    <name evidence="2" type="ORF">AN964_05650</name>
</gene>
<dbReference type="EMBL" id="LJJC01000004">
    <property type="protein sequence ID" value="KQL55383.1"/>
    <property type="molecule type" value="Genomic_DNA"/>
</dbReference>
<dbReference type="PANTHER" id="PTHR31956:SF1">
    <property type="entry name" value="NON-SPECIFIC PHOSPHOLIPASE C1"/>
    <property type="match status" value="1"/>
</dbReference>
<dbReference type="PANTHER" id="PTHR31956">
    <property type="entry name" value="NON-SPECIFIC PHOSPHOLIPASE C4-RELATED"/>
    <property type="match status" value="1"/>
</dbReference>
<dbReference type="AlphaFoldDB" id="A0A0Q3X0K9"/>
<dbReference type="SUPFAM" id="SSF53649">
    <property type="entry name" value="Alkaline phosphatase-like"/>
    <property type="match status" value="1"/>
</dbReference>
<dbReference type="Gene3D" id="3.40.720.10">
    <property type="entry name" value="Alkaline Phosphatase, subunit A"/>
    <property type="match status" value="1"/>
</dbReference>